<proteinExistence type="predicted"/>
<dbReference type="Proteomes" id="UP001233999">
    <property type="component" value="Unassembled WGS sequence"/>
</dbReference>
<protein>
    <submittedName>
        <fullName evidence="1">Uncharacterized protein</fullName>
    </submittedName>
</protein>
<sequence>YIDDNVQETCGASVLLDNTEPMSSSPIESPVELSATKESIISPLNTTKPVEDTNALKCFPYMDVTNKTVPHCPLETNIPYREDSYKLEDNSAIKSNCCVNVSYRAKPRTFNERTNNNNDIHKPLNQIEIANLTTSHCPVPLPNQRLYSDVQPSGDLRLTEADNLVQLAEELETLPEEGRQVENSTDRSSEEINPELTAAAFSNKNVCSHNSNCNIAGVLSTSKENGSLSQLLRTSHNQTTFSQSSHRKTVFRSEQLVSKLHNSLRHPELITAAVLAGYCLIDNTTNET</sequence>
<reference evidence="1" key="1">
    <citation type="journal article" date="2023" name="IScience">
        <title>Live-bearing cockroach genome reveals convergent evolutionary mechanisms linked to viviparity in insects and beyond.</title>
        <authorList>
            <person name="Fouks B."/>
            <person name="Harrison M.C."/>
            <person name="Mikhailova A.A."/>
            <person name="Marchal E."/>
            <person name="English S."/>
            <person name="Carruthers M."/>
            <person name="Jennings E.C."/>
            <person name="Chiamaka E.L."/>
            <person name="Frigard R.A."/>
            <person name="Pippel M."/>
            <person name="Attardo G.M."/>
            <person name="Benoit J.B."/>
            <person name="Bornberg-Bauer E."/>
            <person name="Tobe S.S."/>
        </authorList>
    </citation>
    <scope>NUCLEOTIDE SEQUENCE</scope>
    <source>
        <strain evidence="1">Stay&amp;Tobe</strain>
    </source>
</reference>
<feature type="non-terminal residue" evidence="1">
    <location>
        <position position="288"/>
    </location>
</feature>
<dbReference type="AlphaFoldDB" id="A0AAD8AI86"/>
<feature type="non-terminal residue" evidence="1">
    <location>
        <position position="1"/>
    </location>
</feature>
<name>A0AAD8AI86_DIPPU</name>
<evidence type="ECO:0000313" key="2">
    <source>
        <dbReference type="Proteomes" id="UP001233999"/>
    </source>
</evidence>
<comment type="caution">
    <text evidence="1">The sequence shown here is derived from an EMBL/GenBank/DDBJ whole genome shotgun (WGS) entry which is preliminary data.</text>
</comment>
<reference evidence="1" key="2">
    <citation type="submission" date="2023-05" db="EMBL/GenBank/DDBJ databases">
        <authorList>
            <person name="Fouks B."/>
        </authorList>
    </citation>
    <scope>NUCLEOTIDE SEQUENCE</scope>
    <source>
        <strain evidence="1">Stay&amp;Tobe</strain>
        <tissue evidence="1">Testes</tissue>
    </source>
</reference>
<gene>
    <name evidence="1" type="ORF">L9F63_009983</name>
</gene>
<accession>A0AAD8AI86</accession>
<dbReference type="EMBL" id="JASPKZ010000802">
    <property type="protein sequence ID" value="KAJ9599511.1"/>
    <property type="molecule type" value="Genomic_DNA"/>
</dbReference>
<evidence type="ECO:0000313" key="1">
    <source>
        <dbReference type="EMBL" id="KAJ9599511.1"/>
    </source>
</evidence>
<organism evidence="1 2">
    <name type="scientific">Diploptera punctata</name>
    <name type="common">Pacific beetle cockroach</name>
    <dbReference type="NCBI Taxonomy" id="6984"/>
    <lineage>
        <taxon>Eukaryota</taxon>
        <taxon>Metazoa</taxon>
        <taxon>Ecdysozoa</taxon>
        <taxon>Arthropoda</taxon>
        <taxon>Hexapoda</taxon>
        <taxon>Insecta</taxon>
        <taxon>Pterygota</taxon>
        <taxon>Neoptera</taxon>
        <taxon>Polyneoptera</taxon>
        <taxon>Dictyoptera</taxon>
        <taxon>Blattodea</taxon>
        <taxon>Blaberoidea</taxon>
        <taxon>Blaberidae</taxon>
        <taxon>Diplopterinae</taxon>
        <taxon>Diploptera</taxon>
    </lineage>
</organism>
<keyword evidence="2" id="KW-1185">Reference proteome</keyword>